<evidence type="ECO:0000256" key="1">
    <source>
        <dbReference type="SAM" id="Phobius"/>
    </source>
</evidence>
<feature type="transmembrane region" description="Helical" evidence="1">
    <location>
        <begin position="97"/>
        <end position="119"/>
    </location>
</feature>
<evidence type="ECO:0000259" key="2">
    <source>
        <dbReference type="Pfam" id="PF00884"/>
    </source>
</evidence>
<dbReference type="RefSeq" id="WP_083520496.1">
    <property type="nucleotide sequence ID" value="NZ_PDEA01000001.1"/>
</dbReference>
<keyword evidence="1" id="KW-0812">Transmembrane</keyword>
<dbReference type="GO" id="GO:0016776">
    <property type="term" value="F:phosphotransferase activity, phosphate group as acceptor"/>
    <property type="evidence" value="ECO:0007669"/>
    <property type="project" value="TreeGrafter"/>
</dbReference>
<dbReference type="AlphaFoldDB" id="A0A2A7URH0"/>
<feature type="transmembrane region" description="Helical" evidence="1">
    <location>
        <begin position="139"/>
        <end position="156"/>
    </location>
</feature>
<dbReference type="InterPro" id="IPR017850">
    <property type="entry name" value="Alkaline_phosphatase_core_sf"/>
</dbReference>
<organism evidence="3 4">
    <name type="scientific">Comamonas terrigena</name>
    <dbReference type="NCBI Taxonomy" id="32013"/>
    <lineage>
        <taxon>Bacteria</taxon>
        <taxon>Pseudomonadati</taxon>
        <taxon>Pseudomonadota</taxon>
        <taxon>Betaproteobacteria</taxon>
        <taxon>Burkholderiales</taxon>
        <taxon>Comamonadaceae</taxon>
        <taxon>Comamonas</taxon>
    </lineage>
</organism>
<dbReference type="EMBL" id="PDEA01000001">
    <property type="protein sequence ID" value="PEH87860.1"/>
    <property type="molecule type" value="Genomic_DNA"/>
</dbReference>
<dbReference type="GO" id="GO:0009244">
    <property type="term" value="P:lipopolysaccharide core region biosynthetic process"/>
    <property type="evidence" value="ECO:0007669"/>
    <property type="project" value="TreeGrafter"/>
</dbReference>
<keyword evidence="1" id="KW-1133">Transmembrane helix</keyword>
<reference evidence="4" key="1">
    <citation type="submission" date="2017-09" db="EMBL/GenBank/DDBJ databases">
        <title>FDA dAtabase for Regulatory Grade micrObial Sequences (FDA-ARGOS): Supporting development and validation of Infectious Disease Dx tests.</title>
        <authorList>
            <person name="Minogue T."/>
            <person name="Wolcott M."/>
            <person name="Wasieloski L."/>
            <person name="Aguilar W."/>
            <person name="Moore D."/>
            <person name="Tallon L."/>
            <person name="Sadzewicz L."/>
            <person name="Ott S."/>
            <person name="Zhao X."/>
            <person name="Nagaraj S."/>
            <person name="Vavikolanu K."/>
            <person name="Aluvathingal J."/>
            <person name="Nadendla S."/>
            <person name="Sichtig H."/>
        </authorList>
    </citation>
    <scope>NUCLEOTIDE SEQUENCE [LARGE SCALE GENOMIC DNA]</scope>
    <source>
        <strain evidence="4">FDAARGOS_394</strain>
    </source>
</reference>
<gene>
    <name evidence="3" type="ORF">CRM82_03840</name>
</gene>
<dbReference type="Gene3D" id="3.40.720.10">
    <property type="entry name" value="Alkaline Phosphatase, subunit A"/>
    <property type="match status" value="1"/>
</dbReference>
<dbReference type="SUPFAM" id="SSF53649">
    <property type="entry name" value="Alkaline phosphatase-like"/>
    <property type="match status" value="1"/>
</dbReference>
<proteinExistence type="predicted"/>
<dbReference type="PANTHER" id="PTHR30443">
    <property type="entry name" value="INNER MEMBRANE PROTEIN"/>
    <property type="match status" value="1"/>
</dbReference>
<feature type="transmembrane region" description="Helical" evidence="1">
    <location>
        <begin position="55"/>
        <end position="77"/>
    </location>
</feature>
<protein>
    <submittedName>
        <fullName evidence="3">Sulfatase</fullName>
    </submittedName>
</protein>
<dbReference type="Pfam" id="PF00884">
    <property type="entry name" value="Sulfatase"/>
    <property type="match status" value="1"/>
</dbReference>
<comment type="caution">
    <text evidence="3">The sequence shown here is derived from an EMBL/GenBank/DDBJ whole genome shotgun (WGS) entry which is preliminary data.</text>
</comment>
<sequence length="513" mass="55900">MPARPASLLAAFAVWTILFLPSMLAGASPRAVFLLLLSALLFWPLAVWRPLRIVSVLFLVILGAANIVHDGFFGYLIDEFFIASSLRTTSSETREFLTSLPMGTMVWCAVWLLLCAGIVRFMLRKGNEPNLQGRASQRLAIAALLVWAGFLGYSHWTGPLDTTTALRKLHIVYPLHIANAGWRQYQITDALLYTPLLPEPTPPSPQSQVDTVVVVLGESASAHRWSLLGYQQAPTNASLQDIPGLQVARVLANGLNTAAALPYVLTGLSALDSVTHQAPSFIDLAQHAGYKTIVLNNSRYLRTGEDFLTHALRRSANVYLKVGDGDYDEVLTPALQTALQDPAPRKLIVLHTYGSHVTAASRYPKTAHQLADSYDTSIRYTSDLLAQWIRMLDTSSPQQSALLLYASDHGVVVPPCSGSSRSGGSLSSYEIPALAWANPVSLAQNAQLLTPLRQQDPAQVHISNTVIPEMAIQALGYSLQALSPTHRPRQVLLDAEGHPWEHSKAQLCQGQGT</sequence>
<accession>A0A2A7URH0</accession>
<dbReference type="InterPro" id="IPR000917">
    <property type="entry name" value="Sulfatase_N"/>
</dbReference>
<keyword evidence="4" id="KW-1185">Reference proteome</keyword>
<name>A0A2A7URH0_COMTR</name>
<dbReference type="Proteomes" id="UP000220246">
    <property type="component" value="Unassembled WGS sequence"/>
</dbReference>
<feature type="transmembrane region" description="Helical" evidence="1">
    <location>
        <begin position="31"/>
        <end position="48"/>
    </location>
</feature>
<dbReference type="STRING" id="1219032.GCA_001515545_02665"/>
<keyword evidence="1" id="KW-0472">Membrane</keyword>
<dbReference type="PANTHER" id="PTHR30443:SF2">
    <property type="entry name" value="PHOSPHOETHANOLAMINE TRANSFERASE EPTC"/>
    <property type="match status" value="1"/>
</dbReference>
<dbReference type="InterPro" id="IPR040423">
    <property type="entry name" value="PEA_transferase"/>
</dbReference>
<dbReference type="GO" id="GO:0005886">
    <property type="term" value="C:plasma membrane"/>
    <property type="evidence" value="ECO:0007669"/>
    <property type="project" value="UniProtKB-SubCell"/>
</dbReference>
<feature type="domain" description="Sulfatase N-terminal" evidence="2">
    <location>
        <begin position="211"/>
        <end position="448"/>
    </location>
</feature>
<evidence type="ECO:0000313" key="4">
    <source>
        <dbReference type="Proteomes" id="UP000220246"/>
    </source>
</evidence>
<evidence type="ECO:0000313" key="3">
    <source>
        <dbReference type="EMBL" id="PEH87860.1"/>
    </source>
</evidence>
<feature type="transmembrane region" description="Helical" evidence="1">
    <location>
        <begin position="7"/>
        <end position="25"/>
    </location>
</feature>
<dbReference type="OrthoDB" id="9786870at2"/>